<organism evidence="1 3">
    <name type="scientific">Muribaculum intestinale</name>
    <dbReference type="NCBI Taxonomy" id="1796646"/>
    <lineage>
        <taxon>Bacteria</taxon>
        <taxon>Pseudomonadati</taxon>
        <taxon>Bacteroidota</taxon>
        <taxon>Bacteroidia</taxon>
        <taxon>Bacteroidales</taxon>
        <taxon>Muribaculaceae</taxon>
        <taxon>Muribaculum</taxon>
    </lineage>
</organism>
<gene>
    <name evidence="1" type="ORF">A4V02_00885</name>
    <name evidence="2" type="ORF">E5333_10855</name>
</gene>
<reference evidence="3" key="1">
    <citation type="submission" date="2016-04" db="EMBL/GenBank/DDBJ databases">
        <title>Complete Genome Sequences of Twelve Strains of a Stable Defined Moderately Diverse Mouse Microbiota 2 (sDMDMm2).</title>
        <authorList>
            <person name="Uchimura Y."/>
            <person name="Wyss M."/>
            <person name="Brugiroux S."/>
            <person name="Limenitakis J.P."/>
            <person name="Stecher B."/>
            <person name="McCoy K.D."/>
            <person name="Macpherson A.J."/>
        </authorList>
    </citation>
    <scope>NUCLEOTIDE SEQUENCE [LARGE SCALE GENOMIC DNA]</scope>
    <source>
        <strain evidence="3">YL27</strain>
    </source>
</reference>
<accession>A0A1Z2XF58</accession>
<keyword evidence="3" id="KW-1185">Reference proteome</keyword>
<dbReference type="AlphaFoldDB" id="A0A1B1S6M3"/>
<dbReference type="STRING" id="1796646.A4V02_00885"/>
<proteinExistence type="predicted"/>
<dbReference type="Proteomes" id="UP000186351">
    <property type="component" value="Chromosome"/>
</dbReference>
<reference evidence="1" key="2">
    <citation type="submission" date="2017-04" db="EMBL/GenBank/DDBJ databases">
        <title>Complete Genome Sequences of Twelve Strains of a Stable Defined Moderately Diverse Mouse Microbiota 2 (sDMDMm2).</title>
        <authorList>
            <person name="Uchimura Y."/>
            <person name="Wyss M."/>
            <person name="Brugiroux S."/>
            <person name="Limenitakis J.P."/>
            <person name="Stecher B."/>
            <person name="McCoy K.D."/>
            <person name="Macpherson A.J."/>
        </authorList>
    </citation>
    <scope>NUCLEOTIDE SEQUENCE</scope>
    <source>
        <strain evidence="1">YL27</strain>
    </source>
</reference>
<protein>
    <recommendedName>
        <fullName evidence="5">Hemerythrin-like domain-containing protein</fullName>
    </recommendedName>
</protein>
<evidence type="ECO:0000313" key="1">
    <source>
        <dbReference type="EMBL" id="ANU62438.1"/>
    </source>
</evidence>
<dbReference type="KEGG" id="pary:A4V02_00885"/>
<name>A0A1B1S6M3_9BACT</name>
<dbReference type="EMBL" id="SRYD01000045">
    <property type="protein sequence ID" value="TGY71851.1"/>
    <property type="molecule type" value="Genomic_DNA"/>
</dbReference>
<evidence type="ECO:0000313" key="3">
    <source>
        <dbReference type="Proteomes" id="UP000186351"/>
    </source>
</evidence>
<evidence type="ECO:0000313" key="4">
    <source>
        <dbReference type="Proteomes" id="UP000306630"/>
    </source>
</evidence>
<dbReference type="GeneID" id="65535391"/>
<reference evidence="2 4" key="3">
    <citation type="submission" date="2019-04" db="EMBL/GenBank/DDBJ databases">
        <title>Microbes associate with the intestines of laboratory mice.</title>
        <authorList>
            <person name="Navarre W."/>
            <person name="Wong E."/>
            <person name="Huang K."/>
            <person name="Tropini C."/>
            <person name="Ng K."/>
            <person name="Yu B."/>
        </authorList>
    </citation>
    <scope>NUCLEOTIDE SEQUENCE [LARGE SCALE GENOMIC DNA]</scope>
    <source>
        <strain evidence="2 4">NM06_A21</strain>
    </source>
</reference>
<evidence type="ECO:0000313" key="2">
    <source>
        <dbReference type="EMBL" id="TGY71851.1"/>
    </source>
</evidence>
<evidence type="ECO:0008006" key="5">
    <source>
        <dbReference type="Google" id="ProtNLM"/>
    </source>
</evidence>
<dbReference type="RefSeq" id="WP_068959837.1">
    <property type="nucleotide sequence ID" value="NZ_CAJTAP010000008.1"/>
</dbReference>
<dbReference type="Proteomes" id="UP000306630">
    <property type="component" value="Unassembled WGS sequence"/>
</dbReference>
<dbReference type="OrthoDB" id="937463at2"/>
<accession>A0A1B1S6M3</accession>
<dbReference type="EMBL" id="CP015402">
    <property type="protein sequence ID" value="ANU62438.1"/>
    <property type="molecule type" value="Genomic_DNA"/>
</dbReference>
<sequence length="235" mass="25726">MTLIRTTTSLSAVLLQEPSVIPVINRFGIRLGVSNATVGRICEIHSLDSNFVLAILNTLVNEGYFPENLLRGCGCHEVAGYLAKADNDCRRTLVPNVLAHFGRLMSTVSGESNMPMIHGMARHALASLDEAIECELTEVFPMVMQPDASRQADVYRMVARHTERMCDCWSEIADLRSMLVNLVSGEMDSNLLYAVIVAVGALENDLHKNNRLRSRILLPLLSETNPCGGAADSGQ</sequence>